<dbReference type="Pfam" id="PF02518">
    <property type="entry name" value="HATPase_c"/>
    <property type="match status" value="1"/>
</dbReference>
<feature type="chain" id="PRO_5021483565" description="histidine kinase" evidence="11">
    <location>
        <begin position="27"/>
        <end position="308"/>
    </location>
</feature>
<accession>A0A4Y9T4V3</accession>
<dbReference type="PANTHER" id="PTHR24421">
    <property type="entry name" value="NITRATE/NITRITE SENSOR PROTEIN NARX-RELATED"/>
    <property type="match status" value="1"/>
</dbReference>
<gene>
    <name evidence="13" type="ORF">E4O92_02145</name>
</gene>
<dbReference type="Proteomes" id="UP000297258">
    <property type="component" value="Unassembled WGS sequence"/>
</dbReference>
<proteinExistence type="predicted"/>
<dbReference type="GO" id="GO:0016020">
    <property type="term" value="C:membrane"/>
    <property type="evidence" value="ECO:0007669"/>
    <property type="project" value="InterPro"/>
</dbReference>
<evidence type="ECO:0000313" key="13">
    <source>
        <dbReference type="EMBL" id="TFW35366.1"/>
    </source>
</evidence>
<keyword evidence="14" id="KW-1185">Reference proteome</keyword>
<dbReference type="SUPFAM" id="SSF55874">
    <property type="entry name" value="ATPase domain of HSP90 chaperone/DNA topoisomerase II/histidine kinase"/>
    <property type="match status" value="1"/>
</dbReference>
<dbReference type="OrthoDB" id="9782588at2"/>
<keyword evidence="6 13" id="KW-0418">Kinase</keyword>
<dbReference type="EC" id="2.7.13.3" evidence="2"/>
<evidence type="ECO:0000256" key="11">
    <source>
        <dbReference type="SAM" id="SignalP"/>
    </source>
</evidence>
<sequence length="308" mass="33224">MLSVRKRLTRAVLMLALLAACGPALAAPARLSAPVSAALLILLVVGAAFCLGWHKIRSDDRAAEADDRLEQERDALEQAERELADSHSLLCKLVLEQAGVRDAERSRIARDIHDDLGQTLLSLRVDMSLLELCTSTMHPTAHEKISDMGTKLDYAIRTLRVVINDLRPLGLGEGLRAAIERQLAEFSRVTGITHCLDVNPEALAHIAGQRALEAILYRVTQEALANVARHSHASRVRVSLHSDGERLMLRVQDDGVGLAAGALERGYGLAGMRERARIACGELSIERGPGGGTVLALCLPLVKETVAG</sequence>
<dbReference type="InterPro" id="IPR005467">
    <property type="entry name" value="His_kinase_dom"/>
</dbReference>
<evidence type="ECO:0000256" key="8">
    <source>
        <dbReference type="ARBA" id="ARBA00023012"/>
    </source>
</evidence>
<keyword evidence="9" id="KW-0175">Coiled coil</keyword>
<feature type="signal peptide" evidence="11">
    <location>
        <begin position="1"/>
        <end position="26"/>
    </location>
</feature>
<name>A0A4Y9T4V3_9BURK</name>
<dbReference type="PROSITE" id="PS51257">
    <property type="entry name" value="PROKAR_LIPOPROTEIN"/>
    <property type="match status" value="1"/>
</dbReference>
<keyword evidence="11" id="KW-0732">Signal</keyword>
<dbReference type="CDD" id="cd16917">
    <property type="entry name" value="HATPase_UhpB-NarQ-NarX-like"/>
    <property type="match status" value="1"/>
</dbReference>
<organism evidence="13 14">
    <name type="scientific">Massilia horti</name>
    <dbReference type="NCBI Taxonomy" id="2562153"/>
    <lineage>
        <taxon>Bacteria</taxon>
        <taxon>Pseudomonadati</taxon>
        <taxon>Pseudomonadota</taxon>
        <taxon>Betaproteobacteria</taxon>
        <taxon>Burkholderiales</taxon>
        <taxon>Oxalobacteraceae</taxon>
        <taxon>Telluria group</taxon>
        <taxon>Massilia</taxon>
    </lineage>
</organism>
<comment type="catalytic activity">
    <reaction evidence="1">
        <text>ATP + protein L-histidine = ADP + protein N-phospho-L-histidine.</text>
        <dbReference type="EC" id="2.7.13.3"/>
    </reaction>
</comment>
<keyword evidence="4" id="KW-0808">Transferase</keyword>
<keyword evidence="7" id="KW-0067">ATP-binding</keyword>
<evidence type="ECO:0000259" key="12">
    <source>
        <dbReference type="PROSITE" id="PS50109"/>
    </source>
</evidence>
<evidence type="ECO:0000256" key="1">
    <source>
        <dbReference type="ARBA" id="ARBA00000085"/>
    </source>
</evidence>
<evidence type="ECO:0000256" key="7">
    <source>
        <dbReference type="ARBA" id="ARBA00022840"/>
    </source>
</evidence>
<keyword evidence="10" id="KW-0472">Membrane</keyword>
<protein>
    <recommendedName>
        <fullName evidence="2">histidine kinase</fullName>
        <ecNumber evidence="2">2.7.13.3</ecNumber>
    </recommendedName>
</protein>
<dbReference type="PROSITE" id="PS50109">
    <property type="entry name" value="HIS_KIN"/>
    <property type="match status" value="1"/>
</dbReference>
<dbReference type="AlphaFoldDB" id="A0A4Y9T4V3"/>
<dbReference type="InterPro" id="IPR036890">
    <property type="entry name" value="HATPase_C_sf"/>
</dbReference>
<feature type="transmembrane region" description="Helical" evidence="10">
    <location>
        <begin position="36"/>
        <end position="53"/>
    </location>
</feature>
<dbReference type="Gene3D" id="1.20.5.1930">
    <property type="match status" value="1"/>
</dbReference>
<dbReference type="InterPro" id="IPR011712">
    <property type="entry name" value="Sig_transdc_His_kin_sub3_dim/P"/>
</dbReference>
<evidence type="ECO:0000256" key="10">
    <source>
        <dbReference type="SAM" id="Phobius"/>
    </source>
</evidence>
<keyword evidence="5" id="KW-0547">Nucleotide-binding</keyword>
<keyword evidence="10" id="KW-0812">Transmembrane</keyword>
<dbReference type="GO" id="GO:0000155">
    <property type="term" value="F:phosphorelay sensor kinase activity"/>
    <property type="evidence" value="ECO:0007669"/>
    <property type="project" value="InterPro"/>
</dbReference>
<evidence type="ECO:0000256" key="6">
    <source>
        <dbReference type="ARBA" id="ARBA00022777"/>
    </source>
</evidence>
<evidence type="ECO:0000256" key="3">
    <source>
        <dbReference type="ARBA" id="ARBA00022553"/>
    </source>
</evidence>
<comment type="caution">
    <text evidence="13">The sequence shown here is derived from an EMBL/GenBank/DDBJ whole genome shotgun (WGS) entry which is preliminary data.</text>
</comment>
<dbReference type="Gene3D" id="3.30.565.10">
    <property type="entry name" value="Histidine kinase-like ATPase, C-terminal domain"/>
    <property type="match status" value="1"/>
</dbReference>
<dbReference type="InterPro" id="IPR050482">
    <property type="entry name" value="Sensor_HK_TwoCompSys"/>
</dbReference>
<feature type="coiled-coil region" evidence="9">
    <location>
        <begin position="62"/>
        <end position="89"/>
    </location>
</feature>
<keyword evidence="3" id="KW-0597">Phosphoprotein</keyword>
<dbReference type="Pfam" id="PF07730">
    <property type="entry name" value="HisKA_3"/>
    <property type="match status" value="1"/>
</dbReference>
<dbReference type="InterPro" id="IPR003594">
    <property type="entry name" value="HATPase_dom"/>
</dbReference>
<evidence type="ECO:0000256" key="4">
    <source>
        <dbReference type="ARBA" id="ARBA00022679"/>
    </source>
</evidence>
<evidence type="ECO:0000256" key="2">
    <source>
        <dbReference type="ARBA" id="ARBA00012438"/>
    </source>
</evidence>
<dbReference type="PANTHER" id="PTHR24421:SF10">
    <property type="entry name" value="NITRATE_NITRITE SENSOR PROTEIN NARQ"/>
    <property type="match status" value="1"/>
</dbReference>
<dbReference type="GO" id="GO:0046983">
    <property type="term" value="F:protein dimerization activity"/>
    <property type="evidence" value="ECO:0007669"/>
    <property type="project" value="InterPro"/>
</dbReference>
<reference evidence="13 14" key="1">
    <citation type="submission" date="2019-03" db="EMBL/GenBank/DDBJ databases">
        <title>Draft genome of Massilia hortus sp. nov., a novel bacterial species of the Oxalobacteraceae family.</title>
        <authorList>
            <person name="Peta V."/>
            <person name="Raths R."/>
            <person name="Bucking H."/>
        </authorList>
    </citation>
    <scope>NUCLEOTIDE SEQUENCE [LARGE SCALE GENOMIC DNA]</scope>
    <source>
        <strain evidence="13 14">ONC3</strain>
    </source>
</reference>
<feature type="domain" description="Histidine kinase" evidence="12">
    <location>
        <begin position="111"/>
        <end position="303"/>
    </location>
</feature>
<evidence type="ECO:0000313" key="14">
    <source>
        <dbReference type="Proteomes" id="UP000297258"/>
    </source>
</evidence>
<dbReference type="GO" id="GO:0005524">
    <property type="term" value="F:ATP binding"/>
    <property type="evidence" value="ECO:0007669"/>
    <property type="project" value="UniProtKB-KW"/>
</dbReference>
<evidence type="ECO:0000256" key="9">
    <source>
        <dbReference type="SAM" id="Coils"/>
    </source>
</evidence>
<dbReference type="EMBL" id="SPUM01000011">
    <property type="protein sequence ID" value="TFW35366.1"/>
    <property type="molecule type" value="Genomic_DNA"/>
</dbReference>
<keyword evidence="8" id="KW-0902">Two-component regulatory system</keyword>
<dbReference type="SMART" id="SM00387">
    <property type="entry name" value="HATPase_c"/>
    <property type="match status" value="1"/>
</dbReference>
<evidence type="ECO:0000256" key="5">
    <source>
        <dbReference type="ARBA" id="ARBA00022741"/>
    </source>
</evidence>
<keyword evidence="10" id="KW-1133">Transmembrane helix</keyword>